<gene>
    <name evidence="4" type="ORF">KSP39_PZI007099</name>
</gene>
<feature type="domain" description="Reverse transcriptase zinc-binding" evidence="3">
    <location>
        <begin position="255"/>
        <end position="333"/>
    </location>
</feature>
<protein>
    <recommendedName>
        <fullName evidence="3">Reverse transcriptase zinc-binding domain-containing protein</fullName>
    </recommendedName>
</protein>
<evidence type="ECO:0000256" key="2">
    <source>
        <dbReference type="SAM" id="SignalP"/>
    </source>
</evidence>
<feature type="compositionally biased region" description="Acidic residues" evidence="1">
    <location>
        <begin position="80"/>
        <end position="89"/>
    </location>
</feature>
<name>A0AAP0GA10_9ASPA</name>
<evidence type="ECO:0000313" key="4">
    <source>
        <dbReference type="EMBL" id="KAK8946922.1"/>
    </source>
</evidence>
<dbReference type="InterPro" id="IPR026960">
    <property type="entry name" value="RVT-Znf"/>
</dbReference>
<dbReference type="EMBL" id="JBBWWQ010000005">
    <property type="protein sequence ID" value="KAK8946922.1"/>
    <property type="molecule type" value="Genomic_DNA"/>
</dbReference>
<accession>A0AAP0GA10</accession>
<feature type="compositionally biased region" description="Basic residues" evidence="1">
    <location>
        <begin position="54"/>
        <end position="64"/>
    </location>
</feature>
<sequence>MSLPAYLGLVFRGLLPAFHLLSPSCLSLPPFPPVKPASRPSSLPSLLPLPMVHGGRRQSQRRHNNACFSNNADTPILITSEDEEADSESSDATVIDGKNPLEEVVDEAEDDSSKDSDAPLITKPHGKGPSTNMNGEASSSSSSFRAYNKKFFREVEARHLSKIKDSAENHIAWEIGLGNISFWYDNWLGSSSLSQILPTYPHDNKEVAEFLTDSTWDTRKIQFLSHDIIIMISNVPIGTEILDRCIFTLTKSQSFEFKATWQEIRPRGFSITIGPFWSRALPIKISFFIWRLIKNLLLVETVMQNRGFHLASKCRCCANIESIDHLFFSSNMA</sequence>
<proteinExistence type="predicted"/>
<dbReference type="Pfam" id="PF13966">
    <property type="entry name" value="zf-RVT"/>
    <property type="match status" value="1"/>
</dbReference>
<comment type="caution">
    <text evidence="4">The sequence shown here is derived from an EMBL/GenBank/DDBJ whole genome shotgun (WGS) entry which is preliminary data.</text>
</comment>
<feature type="region of interest" description="Disordered" evidence="1">
    <location>
        <begin position="53"/>
        <end position="141"/>
    </location>
</feature>
<keyword evidence="5" id="KW-1185">Reference proteome</keyword>
<reference evidence="4 5" key="1">
    <citation type="journal article" date="2022" name="Nat. Plants">
        <title>Genomes of leafy and leafless Platanthera orchids illuminate the evolution of mycoheterotrophy.</title>
        <authorList>
            <person name="Li M.H."/>
            <person name="Liu K.W."/>
            <person name="Li Z."/>
            <person name="Lu H.C."/>
            <person name="Ye Q.L."/>
            <person name="Zhang D."/>
            <person name="Wang J.Y."/>
            <person name="Li Y.F."/>
            <person name="Zhong Z.M."/>
            <person name="Liu X."/>
            <person name="Yu X."/>
            <person name="Liu D.K."/>
            <person name="Tu X.D."/>
            <person name="Liu B."/>
            <person name="Hao Y."/>
            <person name="Liao X.Y."/>
            <person name="Jiang Y.T."/>
            <person name="Sun W.H."/>
            <person name="Chen J."/>
            <person name="Chen Y.Q."/>
            <person name="Ai Y."/>
            <person name="Zhai J.W."/>
            <person name="Wu S.S."/>
            <person name="Zhou Z."/>
            <person name="Hsiao Y.Y."/>
            <person name="Wu W.L."/>
            <person name="Chen Y.Y."/>
            <person name="Lin Y.F."/>
            <person name="Hsu J.L."/>
            <person name="Li C.Y."/>
            <person name="Wang Z.W."/>
            <person name="Zhao X."/>
            <person name="Zhong W.Y."/>
            <person name="Ma X.K."/>
            <person name="Ma L."/>
            <person name="Huang J."/>
            <person name="Chen G.Z."/>
            <person name="Huang M.Z."/>
            <person name="Huang L."/>
            <person name="Peng D.H."/>
            <person name="Luo Y.B."/>
            <person name="Zou S.Q."/>
            <person name="Chen S.P."/>
            <person name="Lan S."/>
            <person name="Tsai W.C."/>
            <person name="Van de Peer Y."/>
            <person name="Liu Z.J."/>
        </authorList>
    </citation>
    <scope>NUCLEOTIDE SEQUENCE [LARGE SCALE GENOMIC DNA]</scope>
    <source>
        <strain evidence="4">Lor287</strain>
    </source>
</reference>
<feature type="signal peptide" evidence="2">
    <location>
        <begin position="1"/>
        <end position="27"/>
    </location>
</feature>
<dbReference type="Proteomes" id="UP001418222">
    <property type="component" value="Unassembled WGS sequence"/>
</dbReference>
<keyword evidence="2" id="KW-0732">Signal</keyword>
<feature type="chain" id="PRO_5042948302" description="Reverse transcriptase zinc-binding domain-containing protein" evidence="2">
    <location>
        <begin position="28"/>
        <end position="333"/>
    </location>
</feature>
<organism evidence="4 5">
    <name type="scientific">Platanthera zijinensis</name>
    <dbReference type="NCBI Taxonomy" id="2320716"/>
    <lineage>
        <taxon>Eukaryota</taxon>
        <taxon>Viridiplantae</taxon>
        <taxon>Streptophyta</taxon>
        <taxon>Embryophyta</taxon>
        <taxon>Tracheophyta</taxon>
        <taxon>Spermatophyta</taxon>
        <taxon>Magnoliopsida</taxon>
        <taxon>Liliopsida</taxon>
        <taxon>Asparagales</taxon>
        <taxon>Orchidaceae</taxon>
        <taxon>Orchidoideae</taxon>
        <taxon>Orchideae</taxon>
        <taxon>Orchidinae</taxon>
        <taxon>Platanthera</taxon>
    </lineage>
</organism>
<evidence type="ECO:0000259" key="3">
    <source>
        <dbReference type="Pfam" id="PF13966"/>
    </source>
</evidence>
<evidence type="ECO:0000313" key="5">
    <source>
        <dbReference type="Proteomes" id="UP001418222"/>
    </source>
</evidence>
<evidence type="ECO:0000256" key="1">
    <source>
        <dbReference type="SAM" id="MobiDB-lite"/>
    </source>
</evidence>
<dbReference type="AlphaFoldDB" id="A0AAP0GA10"/>